<name>A0A240UJQ6_9BURK</name>
<evidence type="ECO:0000313" key="1">
    <source>
        <dbReference type="EMBL" id="ART61055.1"/>
    </source>
</evidence>
<dbReference type="KEGG" id="acip:CBP36_18930"/>
<keyword evidence="3" id="KW-1185">Reference proteome</keyword>
<proteinExistence type="predicted"/>
<dbReference type="OrthoDB" id="9135469at2"/>
<accession>A0A240UJQ6</accession>
<keyword evidence="2" id="KW-0614">Plasmid</keyword>
<dbReference type="EMBL" id="CP021367">
    <property type="protein sequence ID" value="ART61282.1"/>
    <property type="molecule type" value="Genomic_DNA"/>
</dbReference>
<dbReference type="AlphaFoldDB" id="A0A240UJQ6"/>
<protein>
    <submittedName>
        <fullName evidence="2">Uncharacterized protein</fullName>
    </submittedName>
</protein>
<reference evidence="2" key="1">
    <citation type="submission" date="2017-05" db="EMBL/GenBank/DDBJ databases">
        <title>Polyphasic characterization of four soil-derived phenanthrene-degrading Acidovorax strains and proposal of Acidovorax phenanthrenivorans sp. nov.</title>
        <authorList>
            <person name="Singleton D.R."/>
            <person name="Lee J."/>
            <person name="Dickey A.N."/>
            <person name="Stroud A."/>
            <person name="Scholl E.H."/>
            <person name="Wright F.A."/>
            <person name="Aitken M.D."/>
        </authorList>
    </citation>
    <scope>NUCLEOTIDE SEQUENCE [LARGE SCALE GENOMIC DNA]</scope>
    <source>
        <strain evidence="2">P4</strain>
        <plasmid evidence="2">pACP4.1</plasmid>
    </source>
</reference>
<dbReference type="Proteomes" id="UP000194440">
    <property type="component" value="Plasmid pACP4.1"/>
</dbReference>
<dbReference type="KEGG" id="acip:CBP36_20165"/>
<geneLocation type="plasmid" evidence="2 3">
    <name>pACP4.1</name>
</geneLocation>
<organism evidence="2 3">
    <name type="scientific">Acidovorax carolinensis</name>
    <dbReference type="NCBI Taxonomy" id="553814"/>
    <lineage>
        <taxon>Bacteria</taxon>
        <taxon>Pseudomonadati</taxon>
        <taxon>Pseudomonadota</taxon>
        <taxon>Betaproteobacteria</taxon>
        <taxon>Burkholderiales</taxon>
        <taxon>Comamonadaceae</taxon>
        <taxon>Acidovorax</taxon>
    </lineage>
</organism>
<evidence type="ECO:0000313" key="2">
    <source>
        <dbReference type="EMBL" id="ART61282.1"/>
    </source>
</evidence>
<evidence type="ECO:0000313" key="3">
    <source>
        <dbReference type="Proteomes" id="UP000194440"/>
    </source>
</evidence>
<sequence>MKTQEIQPGRTYHDGKQGVREVLCVEGDHVRYRLLAAKVERQFDALGGEKSLLGAETSMTLSAFAAWAKVGYDAQEAALILLALKAATIKLSPGEAAFLESVWAEALGTPVMEGTLVSYDHTEGRAMSGLEKKGLLRRVGEGEVCLLALGAARIRQPAESNLARARGFKP</sequence>
<dbReference type="EMBL" id="CP021367">
    <property type="protein sequence ID" value="ART61055.1"/>
    <property type="molecule type" value="Genomic_DNA"/>
</dbReference>
<dbReference type="KEGG" id="acis:CBP35_20145"/>
<gene>
    <name evidence="1" type="ORF">CBP36_18930</name>
    <name evidence="2" type="ORF">CBP36_20165</name>
</gene>
<dbReference type="RefSeq" id="WP_086928886.1">
    <property type="nucleotide sequence ID" value="NZ_CP021363.1"/>
</dbReference>